<dbReference type="AlphaFoldDB" id="A0AAW0WRV9"/>
<proteinExistence type="predicted"/>
<dbReference type="EMBL" id="JARKIK010000065">
    <property type="protein sequence ID" value="KAK8730122.1"/>
    <property type="molecule type" value="Genomic_DNA"/>
</dbReference>
<dbReference type="Proteomes" id="UP001445076">
    <property type="component" value="Unassembled WGS sequence"/>
</dbReference>
<feature type="compositionally biased region" description="Basic and acidic residues" evidence="1">
    <location>
        <begin position="17"/>
        <end position="37"/>
    </location>
</feature>
<name>A0AAW0WRV9_CHEQU</name>
<reference evidence="2 3" key="1">
    <citation type="journal article" date="2024" name="BMC Genomics">
        <title>Genome assembly of redclaw crayfish (Cherax quadricarinatus) provides insights into its immune adaptation and hypoxia tolerance.</title>
        <authorList>
            <person name="Liu Z."/>
            <person name="Zheng J."/>
            <person name="Li H."/>
            <person name="Fang K."/>
            <person name="Wang S."/>
            <person name="He J."/>
            <person name="Zhou D."/>
            <person name="Weng S."/>
            <person name="Chi M."/>
            <person name="Gu Z."/>
            <person name="He J."/>
            <person name="Li F."/>
            <person name="Wang M."/>
        </authorList>
    </citation>
    <scope>NUCLEOTIDE SEQUENCE [LARGE SCALE GENOMIC DNA]</scope>
    <source>
        <strain evidence="2">ZL_2023a</strain>
    </source>
</reference>
<feature type="region of interest" description="Disordered" evidence="1">
    <location>
        <begin position="1"/>
        <end position="93"/>
    </location>
</feature>
<feature type="non-terminal residue" evidence="2">
    <location>
        <position position="1"/>
    </location>
</feature>
<organism evidence="2 3">
    <name type="scientific">Cherax quadricarinatus</name>
    <name type="common">Australian red claw crayfish</name>
    <dbReference type="NCBI Taxonomy" id="27406"/>
    <lineage>
        <taxon>Eukaryota</taxon>
        <taxon>Metazoa</taxon>
        <taxon>Ecdysozoa</taxon>
        <taxon>Arthropoda</taxon>
        <taxon>Crustacea</taxon>
        <taxon>Multicrustacea</taxon>
        <taxon>Malacostraca</taxon>
        <taxon>Eumalacostraca</taxon>
        <taxon>Eucarida</taxon>
        <taxon>Decapoda</taxon>
        <taxon>Pleocyemata</taxon>
        <taxon>Astacidea</taxon>
        <taxon>Parastacoidea</taxon>
        <taxon>Parastacidae</taxon>
        <taxon>Cherax</taxon>
    </lineage>
</organism>
<accession>A0AAW0WRV9</accession>
<keyword evidence="3" id="KW-1185">Reference proteome</keyword>
<feature type="non-terminal residue" evidence="2">
    <location>
        <position position="269"/>
    </location>
</feature>
<comment type="caution">
    <text evidence="2">The sequence shown here is derived from an EMBL/GenBank/DDBJ whole genome shotgun (WGS) entry which is preliminary data.</text>
</comment>
<feature type="compositionally biased region" description="Low complexity" evidence="1">
    <location>
        <begin position="51"/>
        <end position="75"/>
    </location>
</feature>
<gene>
    <name evidence="2" type="ORF">OTU49_008091</name>
</gene>
<evidence type="ECO:0000313" key="3">
    <source>
        <dbReference type="Proteomes" id="UP001445076"/>
    </source>
</evidence>
<protein>
    <submittedName>
        <fullName evidence="2">Uncharacterized protein</fullName>
    </submittedName>
</protein>
<sequence>WEGPIAEQRPAPTIDSVTKRLDLEKDAREEAREEGRPLQDFPLDQQLEIYPLVVPEQPTTTEEPGPLEGAELVLPAMEKTPQQPTKPDDLLRKKGAAPPEALADQTTEVSLQVPTPKPPEPIELRLEPLLEPAVAAPVRRRRRRLRIDKNIAISTTEIRAQIEDYVSTVRCETSAGDVANLLELKRVPGVRLLTDTSHRPMSTRLTNLLKSRYMTQLAPLEDWDFLPTARRQLKLDDMSREEPRATSSLLSVDLSHIADGSVLHVSHLD</sequence>
<evidence type="ECO:0000313" key="2">
    <source>
        <dbReference type="EMBL" id="KAK8730122.1"/>
    </source>
</evidence>
<evidence type="ECO:0000256" key="1">
    <source>
        <dbReference type="SAM" id="MobiDB-lite"/>
    </source>
</evidence>